<keyword evidence="3" id="KW-1185">Reference proteome</keyword>
<dbReference type="InParanoid" id="A0A2P6N8H4"/>
<protein>
    <submittedName>
        <fullName evidence="2">Uncharacterized protein</fullName>
    </submittedName>
</protein>
<feature type="region of interest" description="Disordered" evidence="1">
    <location>
        <begin position="60"/>
        <end position="85"/>
    </location>
</feature>
<dbReference type="EMBL" id="MDYQ01000156">
    <property type="protein sequence ID" value="PRP80249.1"/>
    <property type="molecule type" value="Genomic_DNA"/>
</dbReference>
<evidence type="ECO:0000313" key="2">
    <source>
        <dbReference type="EMBL" id="PRP80249.1"/>
    </source>
</evidence>
<reference evidence="2 3" key="1">
    <citation type="journal article" date="2018" name="Genome Biol. Evol.">
        <title>Multiple Roots of Fruiting Body Formation in Amoebozoa.</title>
        <authorList>
            <person name="Hillmann F."/>
            <person name="Forbes G."/>
            <person name="Novohradska S."/>
            <person name="Ferling I."/>
            <person name="Riege K."/>
            <person name="Groth M."/>
            <person name="Westermann M."/>
            <person name="Marz M."/>
            <person name="Spaller T."/>
            <person name="Winckler T."/>
            <person name="Schaap P."/>
            <person name="Glockner G."/>
        </authorList>
    </citation>
    <scope>NUCLEOTIDE SEQUENCE [LARGE SCALE GENOMIC DNA]</scope>
    <source>
        <strain evidence="2 3">Jena</strain>
    </source>
</reference>
<feature type="compositionally biased region" description="Polar residues" evidence="1">
    <location>
        <begin position="9"/>
        <end position="23"/>
    </location>
</feature>
<feature type="compositionally biased region" description="Polar residues" evidence="1">
    <location>
        <begin position="61"/>
        <end position="70"/>
    </location>
</feature>
<feature type="region of interest" description="Disordered" evidence="1">
    <location>
        <begin position="1"/>
        <end position="30"/>
    </location>
</feature>
<sequence length="146" mass="16061">MIIAIQVPSLPSLSPDQTTTENSQGRRADRNFRQLQTGKHLAIRNLDGRWSPRFRGRKVIPSNSAEQQQPPYLHTMDSSSSTSMNTNRIQRSQSCTPCEGSGLVQTSCQLCTSCMGKKCIQCRETGYISMPFHECDTCGGSGVGCN</sequence>
<proteinExistence type="predicted"/>
<dbReference type="AlphaFoldDB" id="A0A2P6N8H4"/>
<feature type="compositionally biased region" description="Low complexity" evidence="1">
    <location>
        <begin position="75"/>
        <end position="85"/>
    </location>
</feature>
<name>A0A2P6N8H4_9EUKA</name>
<comment type="caution">
    <text evidence="2">The sequence shown here is derived from an EMBL/GenBank/DDBJ whole genome shotgun (WGS) entry which is preliminary data.</text>
</comment>
<evidence type="ECO:0000313" key="3">
    <source>
        <dbReference type="Proteomes" id="UP000241769"/>
    </source>
</evidence>
<accession>A0A2P6N8H4</accession>
<organism evidence="2 3">
    <name type="scientific">Planoprotostelium fungivorum</name>
    <dbReference type="NCBI Taxonomy" id="1890364"/>
    <lineage>
        <taxon>Eukaryota</taxon>
        <taxon>Amoebozoa</taxon>
        <taxon>Evosea</taxon>
        <taxon>Variosea</taxon>
        <taxon>Cavosteliida</taxon>
        <taxon>Cavosteliaceae</taxon>
        <taxon>Planoprotostelium</taxon>
    </lineage>
</organism>
<dbReference type="Proteomes" id="UP000241769">
    <property type="component" value="Unassembled WGS sequence"/>
</dbReference>
<gene>
    <name evidence="2" type="ORF">PROFUN_12188</name>
</gene>
<evidence type="ECO:0000256" key="1">
    <source>
        <dbReference type="SAM" id="MobiDB-lite"/>
    </source>
</evidence>